<dbReference type="GO" id="GO:0032543">
    <property type="term" value="P:mitochondrial translation"/>
    <property type="evidence" value="ECO:0007669"/>
    <property type="project" value="TreeGrafter"/>
</dbReference>
<dbReference type="Pfam" id="PF00750">
    <property type="entry name" value="tRNA-synt_1d"/>
    <property type="match status" value="1"/>
</dbReference>
<dbReference type="SMART" id="SM00836">
    <property type="entry name" value="DALR_1"/>
    <property type="match status" value="1"/>
</dbReference>
<dbReference type="InterPro" id="IPR009080">
    <property type="entry name" value="tRNAsynth_Ia_anticodon-bd"/>
</dbReference>
<dbReference type="GO" id="GO:0004814">
    <property type="term" value="F:arginine-tRNA ligase activity"/>
    <property type="evidence" value="ECO:0007669"/>
    <property type="project" value="UniProtKB-EC"/>
</dbReference>
<dbReference type="FunFam" id="3.40.50.620:FF:000058">
    <property type="entry name" value="Mitochondrial arginyl-tRNA synthetase"/>
    <property type="match status" value="1"/>
</dbReference>
<dbReference type="InterPro" id="IPR036695">
    <property type="entry name" value="Arg-tRNA-synth_N_sf"/>
</dbReference>
<dbReference type="FunFam" id="1.10.730.10:FF:000006">
    <property type="entry name" value="Arginyl-tRNA synthetase 2, mitochondrial"/>
    <property type="match status" value="1"/>
</dbReference>
<dbReference type="Pfam" id="PF05746">
    <property type="entry name" value="DALR_1"/>
    <property type="match status" value="1"/>
</dbReference>
<dbReference type="SUPFAM" id="SSF52374">
    <property type="entry name" value="Nucleotidylyl transferase"/>
    <property type="match status" value="1"/>
</dbReference>
<dbReference type="EC" id="6.1.1.19" evidence="2"/>
<dbReference type="OrthoDB" id="68056at2759"/>
<evidence type="ECO:0000256" key="10">
    <source>
        <dbReference type="RuleBase" id="RU363038"/>
    </source>
</evidence>
<dbReference type="Gene3D" id="1.10.730.10">
    <property type="entry name" value="Isoleucyl-tRNA Synthetase, Domain 1"/>
    <property type="match status" value="1"/>
</dbReference>
<keyword evidence="3 10" id="KW-0436">Ligase</keyword>
<dbReference type="InterPro" id="IPR035684">
    <property type="entry name" value="ArgRS_core"/>
</dbReference>
<gene>
    <name evidence="13" type="ORF">BB561_000115</name>
</gene>
<evidence type="ECO:0000313" key="14">
    <source>
        <dbReference type="Proteomes" id="UP000245383"/>
    </source>
</evidence>
<dbReference type="PANTHER" id="PTHR11956:SF11">
    <property type="entry name" value="ARGININE--TRNA LIGASE, MITOCHONDRIAL-RELATED"/>
    <property type="match status" value="1"/>
</dbReference>
<dbReference type="Gene3D" id="3.40.50.620">
    <property type="entry name" value="HUPs"/>
    <property type="match status" value="1"/>
</dbReference>
<keyword evidence="7 10" id="KW-0030">Aminoacyl-tRNA synthetase</keyword>
<dbReference type="PROSITE" id="PS00178">
    <property type="entry name" value="AA_TRNA_LIGASE_I"/>
    <property type="match status" value="1"/>
</dbReference>
<dbReference type="PANTHER" id="PTHR11956">
    <property type="entry name" value="ARGINYL-TRNA SYNTHETASE"/>
    <property type="match status" value="1"/>
</dbReference>
<dbReference type="InterPro" id="IPR008909">
    <property type="entry name" value="DALR_anticod-bd"/>
</dbReference>
<dbReference type="GO" id="GO:0005739">
    <property type="term" value="C:mitochondrion"/>
    <property type="evidence" value="ECO:0007669"/>
    <property type="project" value="TreeGrafter"/>
</dbReference>
<evidence type="ECO:0000256" key="2">
    <source>
        <dbReference type="ARBA" id="ARBA00012837"/>
    </source>
</evidence>
<name>A0A2T9Z0I6_9FUNG</name>
<keyword evidence="14" id="KW-1185">Reference proteome</keyword>
<dbReference type="CDD" id="cd00671">
    <property type="entry name" value="ArgRS_core"/>
    <property type="match status" value="1"/>
</dbReference>
<evidence type="ECO:0000256" key="5">
    <source>
        <dbReference type="ARBA" id="ARBA00022840"/>
    </source>
</evidence>
<keyword evidence="6 10" id="KW-0648">Protein biosynthesis</keyword>
<evidence type="ECO:0000256" key="6">
    <source>
        <dbReference type="ARBA" id="ARBA00022917"/>
    </source>
</evidence>
<keyword evidence="4 10" id="KW-0547">Nucleotide-binding</keyword>
<evidence type="ECO:0000256" key="7">
    <source>
        <dbReference type="ARBA" id="ARBA00023146"/>
    </source>
</evidence>
<evidence type="ECO:0000256" key="4">
    <source>
        <dbReference type="ARBA" id="ARBA00022741"/>
    </source>
</evidence>
<feature type="domain" description="DALR anticodon binding" evidence="11">
    <location>
        <begin position="448"/>
        <end position="563"/>
    </location>
</feature>
<dbReference type="InterPro" id="IPR014729">
    <property type="entry name" value="Rossmann-like_a/b/a_fold"/>
</dbReference>
<evidence type="ECO:0000256" key="1">
    <source>
        <dbReference type="ARBA" id="ARBA00005594"/>
    </source>
</evidence>
<dbReference type="GO" id="GO:0005524">
    <property type="term" value="F:ATP binding"/>
    <property type="evidence" value="ECO:0007669"/>
    <property type="project" value="UniProtKB-KW"/>
</dbReference>
<dbReference type="Gene3D" id="3.30.1360.70">
    <property type="entry name" value="Arginyl tRNA synthetase N-terminal domain"/>
    <property type="match status" value="1"/>
</dbReference>
<evidence type="ECO:0000256" key="8">
    <source>
        <dbReference type="ARBA" id="ARBA00033033"/>
    </source>
</evidence>
<dbReference type="NCBIfam" id="TIGR00456">
    <property type="entry name" value="argS"/>
    <property type="match status" value="1"/>
</dbReference>
<dbReference type="EMBL" id="MBFR01000003">
    <property type="protein sequence ID" value="PVU98100.1"/>
    <property type="molecule type" value="Genomic_DNA"/>
</dbReference>
<dbReference type="Proteomes" id="UP000245383">
    <property type="component" value="Unassembled WGS sequence"/>
</dbReference>
<proteinExistence type="inferred from homology"/>
<dbReference type="HAMAP" id="MF_00123">
    <property type="entry name" value="Arg_tRNA_synth"/>
    <property type="match status" value="1"/>
</dbReference>
<dbReference type="SUPFAM" id="SSF55190">
    <property type="entry name" value="Arginyl-tRNA synthetase (ArgRS), N-terminal 'additional' domain"/>
    <property type="match status" value="1"/>
</dbReference>
<dbReference type="SUPFAM" id="SSF47323">
    <property type="entry name" value="Anticodon-binding domain of a subclass of class I aminoacyl-tRNA synthetases"/>
    <property type="match status" value="1"/>
</dbReference>
<evidence type="ECO:0000259" key="11">
    <source>
        <dbReference type="SMART" id="SM00836"/>
    </source>
</evidence>
<comment type="similarity">
    <text evidence="1 10">Belongs to the class-I aminoacyl-tRNA synthetase family.</text>
</comment>
<evidence type="ECO:0000256" key="9">
    <source>
        <dbReference type="ARBA" id="ARBA00049339"/>
    </source>
</evidence>
<evidence type="ECO:0000259" key="12">
    <source>
        <dbReference type="SMART" id="SM01016"/>
    </source>
</evidence>
<dbReference type="Pfam" id="PF03485">
    <property type="entry name" value="Arg_tRNA_synt_N"/>
    <property type="match status" value="1"/>
</dbReference>
<comment type="caution">
    <text evidence="13">The sequence shown here is derived from an EMBL/GenBank/DDBJ whole genome shotgun (WGS) entry which is preliminary data.</text>
</comment>
<dbReference type="PRINTS" id="PR01038">
    <property type="entry name" value="TRNASYNTHARG"/>
</dbReference>
<reference evidence="13 14" key="1">
    <citation type="journal article" date="2018" name="MBio">
        <title>Comparative Genomics Reveals the Core Gene Toolbox for the Fungus-Insect Symbiosis.</title>
        <authorList>
            <person name="Wang Y."/>
            <person name="Stata M."/>
            <person name="Wang W."/>
            <person name="Stajich J.E."/>
            <person name="White M.M."/>
            <person name="Moncalvo J.M."/>
        </authorList>
    </citation>
    <scope>NUCLEOTIDE SEQUENCE [LARGE SCALE GENOMIC DNA]</scope>
    <source>
        <strain evidence="13 14">SWE-8-4</strain>
    </source>
</reference>
<protein>
    <recommendedName>
        <fullName evidence="2">arginine--tRNA ligase</fullName>
        <ecNumber evidence="2">6.1.1.19</ecNumber>
    </recommendedName>
    <alternativeName>
        <fullName evidence="8">Arginyl-tRNA synthetase</fullName>
    </alternativeName>
</protein>
<dbReference type="CDD" id="cd07956">
    <property type="entry name" value="Anticodon_Ia_Arg"/>
    <property type="match status" value="1"/>
</dbReference>
<evidence type="ECO:0000256" key="3">
    <source>
        <dbReference type="ARBA" id="ARBA00022598"/>
    </source>
</evidence>
<keyword evidence="5 10" id="KW-0067">ATP-binding</keyword>
<dbReference type="InterPro" id="IPR001278">
    <property type="entry name" value="Arg-tRNA-ligase"/>
</dbReference>
<organism evidence="13 14">
    <name type="scientific">Smittium simulii</name>
    <dbReference type="NCBI Taxonomy" id="133385"/>
    <lineage>
        <taxon>Eukaryota</taxon>
        <taxon>Fungi</taxon>
        <taxon>Fungi incertae sedis</taxon>
        <taxon>Zoopagomycota</taxon>
        <taxon>Kickxellomycotina</taxon>
        <taxon>Harpellomycetes</taxon>
        <taxon>Harpellales</taxon>
        <taxon>Legeriomycetaceae</taxon>
        <taxon>Smittium</taxon>
    </lineage>
</organism>
<dbReference type="STRING" id="133385.A0A2T9Z0I6"/>
<dbReference type="GO" id="GO:0006420">
    <property type="term" value="P:arginyl-tRNA aminoacylation"/>
    <property type="evidence" value="ECO:0007669"/>
    <property type="project" value="InterPro"/>
</dbReference>
<dbReference type="InterPro" id="IPR005148">
    <property type="entry name" value="Arg-tRNA-synth_N"/>
</dbReference>
<comment type="catalytic activity">
    <reaction evidence="9">
        <text>tRNA(Arg) + L-arginine + ATP = L-arginyl-tRNA(Arg) + AMP + diphosphate</text>
        <dbReference type="Rhea" id="RHEA:20301"/>
        <dbReference type="Rhea" id="RHEA-COMP:9658"/>
        <dbReference type="Rhea" id="RHEA-COMP:9673"/>
        <dbReference type="ChEBI" id="CHEBI:30616"/>
        <dbReference type="ChEBI" id="CHEBI:32682"/>
        <dbReference type="ChEBI" id="CHEBI:33019"/>
        <dbReference type="ChEBI" id="CHEBI:78442"/>
        <dbReference type="ChEBI" id="CHEBI:78513"/>
        <dbReference type="ChEBI" id="CHEBI:456215"/>
        <dbReference type="EC" id="6.1.1.19"/>
    </reaction>
</comment>
<evidence type="ECO:0000313" key="13">
    <source>
        <dbReference type="EMBL" id="PVU98100.1"/>
    </source>
</evidence>
<feature type="domain" description="Arginyl tRNA synthetase N-terminal" evidence="12">
    <location>
        <begin position="3"/>
        <end position="83"/>
    </location>
</feature>
<accession>A0A2T9Z0I6</accession>
<dbReference type="SMART" id="SM01016">
    <property type="entry name" value="Arg_tRNA_synt_N"/>
    <property type="match status" value="1"/>
</dbReference>
<sequence length="563" mass="64098">MLEKYRNAVVSQLSEISGVDKNLIVAALDVPRNPENGDLAVAVPRLRVKGNPTQFAKDWSEKFVANELIVSTNSAGPFLNFSINRELLKRETLHAVFDLTDKFGTNNTGEGKKAIFDFSSPNIAKPFHAGHLRSTIIGNFLLNLHKVCGYNTVGINYLGDWGKQYGLLAIGFKKFGEEEKLNTDPIKHLYDVYVQINAEAESNPEIHDMARAYFKKMEDGDPEALAVWKRFRELSIVKYIETYKKLNIHFDVFAGESEVKEGLITAQRLLKEKNITTESDGAIIVDYEKYKLGKAVLQKRDGTSLYLSRDIGVCIERFEKYNFDRSFYIVSSQQDLYFKQLFKTIELLELPYADKQIHVNYGLVRGMSTRKGTVVFLSDILEQTTEYMHDIMKKNEKKYEAIDNPEQVAETIAISAIIIQDLSAKRIKDYDFDWTRMTSFEGDTGPYLQYAHARLCSVERKTPYTVDKDIDFSLLVEPEAAALIDIISKYPDVILATMVNFEPCTIVQYALRLSHAVASAWETLWVVNQEEDVAKARLLLYYSSRVVLGNALRLLGLTPLEQM</sequence>
<dbReference type="InterPro" id="IPR001412">
    <property type="entry name" value="aa-tRNA-synth_I_CS"/>
</dbReference>
<dbReference type="AlphaFoldDB" id="A0A2T9Z0I6"/>